<name>A0ABR1VGE0_9PEZI</name>
<dbReference type="Proteomes" id="UP001480595">
    <property type="component" value="Unassembled WGS sequence"/>
</dbReference>
<dbReference type="GeneID" id="92091300"/>
<evidence type="ECO:0000313" key="3">
    <source>
        <dbReference type="Proteomes" id="UP001480595"/>
    </source>
</evidence>
<feature type="region of interest" description="Disordered" evidence="1">
    <location>
        <begin position="1"/>
        <end position="21"/>
    </location>
</feature>
<evidence type="ECO:0008006" key="4">
    <source>
        <dbReference type="Google" id="ProtNLM"/>
    </source>
</evidence>
<organism evidence="2 3">
    <name type="scientific">Apiospora phragmitis</name>
    <dbReference type="NCBI Taxonomy" id="2905665"/>
    <lineage>
        <taxon>Eukaryota</taxon>
        <taxon>Fungi</taxon>
        <taxon>Dikarya</taxon>
        <taxon>Ascomycota</taxon>
        <taxon>Pezizomycotina</taxon>
        <taxon>Sordariomycetes</taxon>
        <taxon>Xylariomycetidae</taxon>
        <taxon>Amphisphaeriales</taxon>
        <taxon>Apiosporaceae</taxon>
        <taxon>Apiospora</taxon>
    </lineage>
</organism>
<dbReference type="RefSeq" id="XP_066717506.1">
    <property type="nucleotide sequence ID" value="XM_066858237.1"/>
</dbReference>
<comment type="caution">
    <text evidence="2">The sequence shown here is derived from an EMBL/GenBank/DDBJ whole genome shotgun (WGS) entry which is preliminary data.</text>
</comment>
<keyword evidence="3" id="KW-1185">Reference proteome</keyword>
<feature type="compositionally biased region" description="Basic and acidic residues" evidence="1">
    <location>
        <begin position="7"/>
        <end position="17"/>
    </location>
</feature>
<feature type="region of interest" description="Disordered" evidence="1">
    <location>
        <begin position="177"/>
        <end position="200"/>
    </location>
</feature>
<evidence type="ECO:0000313" key="2">
    <source>
        <dbReference type="EMBL" id="KAK8070212.1"/>
    </source>
</evidence>
<protein>
    <recommendedName>
        <fullName evidence="4">C2H2-type domain-containing protein</fullName>
    </recommendedName>
</protein>
<accession>A0ABR1VGE0</accession>
<dbReference type="EMBL" id="JAQQWL010000006">
    <property type="protein sequence ID" value="KAK8070212.1"/>
    <property type="molecule type" value="Genomic_DNA"/>
</dbReference>
<sequence length="200" mass="22280">MPTRTNELAKEAPEPRSDLAWAGEGNFHGRLADEGRYVICDLPPMRPDHRKVCGASIRNEEHSLRSHYCREHTNKAHARDMFKGEDGDPRPWKCAVACGATHENWAAHYQHIRSVHGFRGKSKRIREGGGVLKSGCTIDKTLKNQIVEPVWVDSEEDDVKEGDDKDKVKLPKAEPYWMGYNNGSQGPPGGAAGGQFTASY</sequence>
<reference evidence="2 3" key="1">
    <citation type="submission" date="2023-01" db="EMBL/GenBank/DDBJ databases">
        <title>Analysis of 21 Apiospora genomes using comparative genomics revels a genus with tremendous synthesis potential of carbohydrate active enzymes and secondary metabolites.</title>
        <authorList>
            <person name="Sorensen T."/>
        </authorList>
    </citation>
    <scope>NUCLEOTIDE SEQUENCE [LARGE SCALE GENOMIC DNA]</scope>
    <source>
        <strain evidence="2 3">CBS 135458</strain>
    </source>
</reference>
<proteinExistence type="predicted"/>
<gene>
    <name evidence="2" type="ORF">PG994_006828</name>
</gene>
<evidence type="ECO:0000256" key="1">
    <source>
        <dbReference type="SAM" id="MobiDB-lite"/>
    </source>
</evidence>